<keyword evidence="6 7" id="KW-0326">Glycosidase</keyword>
<evidence type="ECO:0000256" key="5">
    <source>
        <dbReference type="ARBA" id="ARBA00023277"/>
    </source>
</evidence>
<evidence type="ECO:0000259" key="9">
    <source>
        <dbReference type="PROSITE" id="PS51175"/>
    </source>
</evidence>
<evidence type="ECO:0000256" key="6">
    <source>
        <dbReference type="ARBA" id="ARBA00023295"/>
    </source>
</evidence>
<proteinExistence type="inferred from homology"/>
<dbReference type="CDD" id="cd08990">
    <property type="entry name" value="GH43_AXH_like"/>
    <property type="match status" value="1"/>
</dbReference>
<evidence type="ECO:0000256" key="1">
    <source>
        <dbReference type="ARBA" id="ARBA00009865"/>
    </source>
</evidence>
<comment type="similarity">
    <text evidence="1 7">Belongs to the glycosyl hydrolase 43 family.</text>
</comment>
<evidence type="ECO:0000256" key="7">
    <source>
        <dbReference type="RuleBase" id="RU361187"/>
    </source>
</evidence>
<dbReference type="SUPFAM" id="SSF49785">
    <property type="entry name" value="Galactose-binding domain-like"/>
    <property type="match status" value="1"/>
</dbReference>
<keyword evidence="11" id="KW-1185">Reference proteome</keyword>
<dbReference type="Gene3D" id="2.60.120.260">
    <property type="entry name" value="Galactose-binding domain-like"/>
    <property type="match status" value="1"/>
</dbReference>
<dbReference type="InterPro" id="IPR023296">
    <property type="entry name" value="Glyco_hydro_beta-prop_sf"/>
</dbReference>
<dbReference type="InterPro" id="IPR005084">
    <property type="entry name" value="CBM6"/>
</dbReference>
<keyword evidence="5" id="KW-0119">Carbohydrate metabolism</keyword>
<protein>
    <recommendedName>
        <fullName evidence="9">CBM6 domain-containing protein</fullName>
    </recommendedName>
</protein>
<evidence type="ECO:0000256" key="3">
    <source>
        <dbReference type="ARBA" id="ARBA00022729"/>
    </source>
</evidence>
<dbReference type="InterPro" id="IPR006584">
    <property type="entry name" value="Cellulose-bd_IV"/>
</dbReference>
<organism evidence="10 11">
    <name type="scientific">Persicobacter psychrovividus</name>
    <dbReference type="NCBI Taxonomy" id="387638"/>
    <lineage>
        <taxon>Bacteria</taxon>
        <taxon>Pseudomonadati</taxon>
        <taxon>Bacteroidota</taxon>
        <taxon>Cytophagia</taxon>
        <taxon>Cytophagales</taxon>
        <taxon>Persicobacteraceae</taxon>
        <taxon>Persicobacter</taxon>
    </lineage>
</organism>
<feature type="domain" description="CBM6" evidence="9">
    <location>
        <begin position="313"/>
        <end position="442"/>
    </location>
</feature>
<dbReference type="InterPro" id="IPR008979">
    <property type="entry name" value="Galactose-bd-like_sf"/>
</dbReference>
<feature type="signal peptide" evidence="8">
    <location>
        <begin position="1"/>
        <end position="19"/>
    </location>
</feature>
<evidence type="ECO:0000313" key="11">
    <source>
        <dbReference type="Proteomes" id="UP001354989"/>
    </source>
</evidence>
<dbReference type="Proteomes" id="UP001354989">
    <property type="component" value="Plasmid pPP8"/>
</dbReference>
<keyword evidence="10" id="KW-0614">Plasmid</keyword>
<dbReference type="RefSeq" id="WP_338399504.1">
    <property type="nucleotide sequence ID" value="NZ_AP025300.1"/>
</dbReference>
<sequence>MKRSILLFVTCLISAAAWAQNPLVTHMFTADPTARVFDGKLYVYPSHDVVPPKGFDAPRFCMPDYHIFSLENGATWKDHGRVLDQNEVPWGEKNGYGMWAPDCVKKGDKYYYFFPSKPKDGSSFRRIGVGVSDSPTGPFKWEKNYIKGVNGIDPGVLIDENDAYLYFGGGHELMVCKLKDNMVEVDSTPIKVEGLPGGYKEAAFPLKHNGLYYLTFAHVFADEGYTIGYATADNPFGPFQYRGKIMDNINTGTNHHSIVNYKGDWILFYHYWDLSGFNKLRSMRADYMTFKEDGTIKKVVPTLRGIGTPTLGDTIQVDRHNGIHHAKVEMVSGNEPAGWMVTETKMMSHVRFNRVDFGTGKANKMSARIACGQRVGNFEIRLGHPKGELIADFSVEHTGGWNQWMTLNTPMKPVKGVHDIVVVFKGEWGSDKVVNLNWLLMSDDPNFEQL</sequence>
<gene>
    <name evidence="10" type="ORF">PEPS_46250</name>
</gene>
<name>A0ABN6LGX1_9BACT</name>
<dbReference type="CDD" id="cd04084">
    <property type="entry name" value="CBM6_xylanase-like"/>
    <property type="match status" value="1"/>
</dbReference>
<dbReference type="PROSITE" id="PS51175">
    <property type="entry name" value="CBM6"/>
    <property type="match status" value="1"/>
</dbReference>
<dbReference type="SUPFAM" id="SSF75005">
    <property type="entry name" value="Arabinanase/levansucrase/invertase"/>
    <property type="match status" value="1"/>
</dbReference>
<dbReference type="Pfam" id="PF03422">
    <property type="entry name" value="CBM_6"/>
    <property type="match status" value="1"/>
</dbReference>
<dbReference type="Pfam" id="PF04616">
    <property type="entry name" value="Glyco_hydro_43"/>
    <property type="match status" value="1"/>
</dbReference>
<dbReference type="SMART" id="SM00606">
    <property type="entry name" value="CBD_IV"/>
    <property type="match status" value="1"/>
</dbReference>
<geneLocation type="plasmid" evidence="10 11">
    <name>pPP8</name>
</geneLocation>
<evidence type="ECO:0000256" key="8">
    <source>
        <dbReference type="SAM" id="SignalP"/>
    </source>
</evidence>
<keyword evidence="2" id="KW-0858">Xylan degradation</keyword>
<keyword evidence="3 8" id="KW-0732">Signal</keyword>
<dbReference type="EMBL" id="AP025300">
    <property type="protein sequence ID" value="BDD02345.1"/>
    <property type="molecule type" value="Genomic_DNA"/>
</dbReference>
<evidence type="ECO:0000256" key="2">
    <source>
        <dbReference type="ARBA" id="ARBA00022651"/>
    </source>
</evidence>
<dbReference type="InterPro" id="IPR052176">
    <property type="entry name" value="Glycosyl_Hydrlase_43_Enz"/>
</dbReference>
<dbReference type="InterPro" id="IPR006710">
    <property type="entry name" value="Glyco_hydro_43"/>
</dbReference>
<dbReference type="PANTHER" id="PTHR43772:SF2">
    <property type="entry name" value="PUTATIVE (AFU_ORTHOLOGUE AFUA_2G04480)-RELATED"/>
    <property type="match status" value="1"/>
</dbReference>
<evidence type="ECO:0000256" key="4">
    <source>
        <dbReference type="ARBA" id="ARBA00022801"/>
    </source>
</evidence>
<keyword evidence="4 7" id="KW-0378">Hydrolase</keyword>
<dbReference type="Gene3D" id="2.115.10.20">
    <property type="entry name" value="Glycosyl hydrolase domain, family 43"/>
    <property type="match status" value="1"/>
</dbReference>
<feature type="chain" id="PRO_5046726185" description="CBM6 domain-containing protein" evidence="8">
    <location>
        <begin position="20"/>
        <end position="450"/>
    </location>
</feature>
<accession>A0ABN6LGX1</accession>
<reference evidence="10 11" key="1">
    <citation type="submission" date="2021-12" db="EMBL/GenBank/DDBJ databases">
        <title>Genome sequencing of bacteria with rrn-lacking chromosome and rrn-plasmid.</title>
        <authorList>
            <person name="Anda M."/>
            <person name="Iwasaki W."/>
        </authorList>
    </citation>
    <scope>NUCLEOTIDE SEQUENCE [LARGE SCALE GENOMIC DNA]</scope>
    <source>
        <strain evidence="10 11">NBRC 101262</strain>
        <plasmid evidence="10 11">pPP8</plasmid>
    </source>
</reference>
<dbReference type="PANTHER" id="PTHR43772">
    <property type="entry name" value="ENDO-1,4-BETA-XYLANASE"/>
    <property type="match status" value="1"/>
</dbReference>
<keyword evidence="2" id="KW-0624">Polysaccharide degradation</keyword>
<evidence type="ECO:0000313" key="10">
    <source>
        <dbReference type="EMBL" id="BDD02345.1"/>
    </source>
</evidence>